<feature type="binding site" evidence="7">
    <location>
        <position position="208"/>
    </location>
    <ligand>
        <name>Mg(2+)</name>
        <dbReference type="ChEBI" id="CHEBI:18420"/>
        <label>1</label>
        <note>catalytic</note>
    </ligand>
</feature>
<dbReference type="GO" id="GO:0046872">
    <property type="term" value="F:metal ion binding"/>
    <property type="evidence" value="ECO:0007669"/>
    <property type="project" value="UniProtKB-KW"/>
</dbReference>
<comment type="similarity">
    <text evidence="2">Belongs to the inositol monophosphatase superfamily.</text>
</comment>
<accession>I7A209</accession>
<dbReference type="HOGENOM" id="CLU_044118_4_1_10"/>
<feature type="binding site" evidence="7">
    <location>
        <position position="84"/>
    </location>
    <ligand>
        <name>Mg(2+)</name>
        <dbReference type="ChEBI" id="CHEBI:18420"/>
        <label>1</label>
        <note>catalytic</note>
    </ligand>
</feature>
<dbReference type="EMBL" id="CP003557">
    <property type="protein sequence ID" value="AFN73946.1"/>
    <property type="molecule type" value="Genomic_DNA"/>
</dbReference>
<protein>
    <recommendedName>
        <fullName evidence="6">Histidinol-phosphatase</fullName>
        <ecNumber evidence="6">3.1.3.15</ecNumber>
    </recommendedName>
</protein>
<dbReference type="PANTHER" id="PTHR43200">
    <property type="entry name" value="PHOSPHATASE"/>
    <property type="match status" value="1"/>
</dbReference>
<dbReference type="EC" id="3.1.3.15" evidence="6"/>
<sequence length="257" mass="28707">MQEFSFLKKFIRLLADESGAIIKQYYKTDIKIESKEDETPVTIADKKCEERMRELIMKEFPDHGILGEEFGEFNPDAEYKWILDPIDGTKSFICGVPLFGTLIALLKNGEPILGAINHPALNEFIIGDNVSAECNGKPVKIKFNGNLSEAVLLTTDHNNVSKYRDASGFEMLTKMVKLYRTWGDCYGYSLLAQGYADIMIDPMMSKWDLAALIPVVRGAGGKISDFYGNDPMKGDSIVASNNLLHPKIIKILNPSNN</sequence>
<name>I7A209_MELRP</name>
<dbReference type="Pfam" id="PF00459">
    <property type="entry name" value="Inositol_P"/>
    <property type="match status" value="1"/>
</dbReference>
<dbReference type="Gene3D" id="3.40.190.80">
    <property type="match status" value="1"/>
</dbReference>
<dbReference type="SUPFAM" id="SSF56655">
    <property type="entry name" value="Carbohydrate phosphatase"/>
    <property type="match status" value="1"/>
</dbReference>
<dbReference type="GO" id="GO:0004401">
    <property type="term" value="F:histidinol-phosphatase activity"/>
    <property type="evidence" value="ECO:0007669"/>
    <property type="project" value="UniProtKB-UniRule"/>
</dbReference>
<evidence type="ECO:0000256" key="5">
    <source>
        <dbReference type="ARBA" id="ARBA00022842"/>
    </source>
</evidence>
<feature type="binding site" evidence="7">
    <location>
        <position position="86"/>
    </location>
    <ligand>
        <name>Mg(2+)</name>
        <dbReference type="ChEBI" id="CHEBI:18420"/>
        <label>1</label>
        <note>catalytic</note>
    </ligand>
</feature>
<dbReference type="RefSeq" id="WP_014855382.1">
    <property type="nucleotide sequence ID" value="NC_018178.1"/>
</dbReference>
<dbReference type="OrthoDB" id="9772456at2"/>
<dbReference type="GO" id="GO:0000105">
    <property type="term" value="P:L-histidine biosynthetic process"/>
    <property type="evidence" value="ECO:0007669"/>
    <property type="project" value="UniProtKB-UniRule"/>
</dbReference>
<dbReference type="PATRIC" id="fig|1191523.3.peg.735"/>
<dbReference type="InterPro" id="IPR011809">
    <property type="entry name" value="His_9_proposed"/>
</dbReference>
<evidence type="ECO:0000256" key="1">
    <source>
        <dbReference type="ARBA" id="ARBA00001946"/>
    </source>
</evidence>
<evidence type="ECO:0000313" key="9">
    <source>
        <dbReference type="Proteomes" id="UP000009011"/>
    </source>
</evidence>
<evidence type="ECO:0000256" key="7">
    <source>
        <dbReference type="PIRSR" id="PIRSR600760-2"/>
    </source>
</evidence>
<dbReference type="InterPro" id="IPR051090">
    <property type="entry name" value="Inositol_monoP_superfamily"/>
</dbReference>
<comment type="cofactor">
    <cofactor evidence="1 7">
        <name>Mg(2+)</name>
        <dbReference type="ChEBI" id="CHEBI:18420"/>
    </cofactor>
</comment>
<dbReference type="Gene3D" id="3.30.540.10">
    <property type="entry name" value="Fructose-1,6-Bisphosphatase, subunit A, domain 1"/>
    <property type="match status" value="1"/>
</dbReference>
<evidence type="ECO:0000313" key="8">
    <source>
        <dbReference type="EMBL" id="AFN73946.1"/>
    </source>
</evidence>
<dbReference type="AlphaFoldDB" id="I7A209"/>
<keyword evidence="3 7" id="KW-0479">Metal-binding</keyword>
<keyword evidence="9" id="KW-1185">Reference proteome</keyword>
<reference evidence="8 9" key="1">
    <citation type="journal article" date="2013" name="PLoS ONE">
        <title>Genomic analysis of Melioribacter roseus, facultatively anaerobic organotrophic bacterium representing a novel deep lineage within Bacteriodetes/Chlorobi group.</title>
        <authorList>
            <person name="Kadnikov V.V."/>
            <person name="Mardanov A.V."/>
            <person name="Podosokorskaya O.A."/>
            <person name="Gavrilov S.N."/>
            <person name="Kublanov I.V."/>
            <person name="Beletsky A.V."/>
            <person name="Bonch-Osmolovskaya E.A."/>
            <person name="Ravin N.V."/>
        </authorList>
    </citation>
    <scope>NUCLEOTIDE SEQUENCE [LARGE SCALE GENOMIC DNA]</scope>
    <source>
        <strain evidence="9">JCM 17771 / P3M-2</strain>
    </source>
</reference>
<feature type="binding site" evidence="7">
    <location>
        <position position="68"/>
    </location>
    <ligand>
        <name>Mg(2+)</name>
        <dbReference type="ChEBI" id="CHEBI:18420"/>
        <label>1</label>
        <note>catalytic</note>
    </ligand>
</feature>
<dbReference type="STRING" id="1191523.MROS_0703"/>
<proteinExistence type="inferred from homology"/>
<keyword evidence="4" id="KW-0378">Hydrolase</keyword>
<evidence type="ECO:0000256" key="2">
    <source>
        <dbReference type="ARBA" id="ARBA00009759"/>
    </source>
</evidence>
<keyword evidence="5 7" id="KW-0460">Magnesium</keyword>
<dbReference type="PRINTS" id="PR00377">
    <property type="entry name" value="IMPHPHTASES"/>
</dbReference>
<dbReference type="KEGG" id="mro:MROS_0703"/>
<dbReference type="NCBIfam" id="TIGR02067">
    <property type="entry name" value="his_9_HisN"/>
    <property type="match status" value="1"/>
</dbReference>
<dbReference type="PANTHER" id="PTHR43200:SF6">
    <property type="entry name" value="3'(2'),5'-BISPHOSPHATE NUCLEOTIDASE"/>
    <property type="match status" value="1"/>
</dbReference>
<evidence type="ECO:0000256" key="4">
    <source>
        <dbReference type="ARBA" id="ARBA00022801"/>
    </source>
</evidence>
<organism evidence="8 9">
    <name type="scientific">Melioribacter roseus (strain DSM 23840 / JCM 17771 / VKM B-2668 / P3M-2)</name>
    <dbReference type="NCBI Taxonomy" id="1191523"/>
    <lineage>
        <taxon>Bacteria</taxon>
        <taxon>Pseudomonadati</taxon>
        <taxon>Ignavibacteriota</taxon>
        <taxon>Ignavibacteria</taxon>
        <taxon>Ignavibacteriales</taxon>
        <taxon>Melioribacteraceae</taxon>
        <taxon>Melioribacter</taxon>
    </lineage>
</organism>
<evidence type="ECO:0000256" key="3">
    <source>
        <dbReference type="ARBA" id="ARBA00022723"/>
    </source>
</evidence>
<evidence type="ECO:0000256" key="6">
    <source>
        <dbReference type="NCBIfam" id="TIGR02067"/>
    </source>
</evidence>
<gene>
    <name evidence="8" type="ordered locus">MROS_0703</name>
</gene>
<dbReference type="FunFam" id="3.30.540.10:FF:000030">
    <property type="entry name" value="Inositol monophosphatase"/>
    <property type="match status" value="1"/>
</dbReference>
<dbReference type="InterPro" id="IPR000760">
    <property type="entry name" value="Inositol_monophosphatase-like"/>
</dbReference>
<feature type="binding site" evidence="7">
    <location>
        <position position="87"/>
    </location>
    <ligand>
        <name>Mg(2+)</name>
        <dbReference type="ChEBI" id="CHEBI:18420"/>
        <label>1</label>
        <note>catalytic</note>
    </ligand>
</feature>
<dbReference type="eggNOG" id="COG0483">
    <property type="taxonomic scope" value="Bacteria"/>
</dbReference>
<dbReference type="Proteomes" id="UP000009011">
    <property type="component" value="Chromosome"/>
</dbReference>
<dbReference type="CDD" id="cd01641">
    <property type="entry name" value="Bacterial_IMPase_like_1"/>
    <property type="match status" value="1"/>
</dbReference>